<sequence length="180" mass="20904">MVSSHSLAAICEWDVFEEESYSDHKFVKICINSNISSLSFARFKTAHGGHCKFVNLFKSKVQALRNLISNSSNEEELNETTRTIQLEIHTTCKQVYKIKRNTLIPNVTWWNRDLQIKKQELKALARRLQKSRGEDRIHYKIVLSKKEPCSRKQSKEPNVDIGDCFAPRHKLPTELHTGQH</sequence>
<dbReference type="OrthoDB" id="6437038at2759"/>
<evidence type="ECO:0000313" key="2">
    <source>
        <dbReference type="Proteomes" id="UP000499080"/>
    </source>
</evidence>
<keyword evidence="2" id="KW-1185">Reference proteome</keyword>
<dbReference type="Proteomes" id="UP000499080">
    <property type="component" value="Unassembled WGS sequence"/>
</dbReference>
<evidence type="ECO:0000313" key="1">
    <source>
        <dbReference type="EMBL" id="GBN77824.1"/>
    </source>
</evidence>
<name>A0A4Y2RPU3_ARAVE</name>
<dbReference type="AlphaFoldDB" id="A0A4Y2RPU3"/>
<accession>A0A4Y2RPU3</accession>
<comment type="caution">
    <text evidence="1">The sequence shown here is derived from an EMBL/GenBank/DDBJ whole genome shotgun (WGS) entry which is preliminary data.</text>
</comment>
<organism evidence="1 2">
    <name type="scientific">Araneus ventricosus</name>
    <name type="common">Orbweaver spider</name>
    <name type="synonym">Epeira ventricosa</name>
    <dbReference type="NCBI Taxonomy" id="182803"/>
    <lineage>
        <taxon>Eukaryota</taxon>
        <taxon>Metazoa</taxon>
        <taxon>Ecdysozoa</taxon>
        <taxon>Arthropoda</taxon>
        <taxon>Chelicerata</taxon>
        <taxon>Arachnida</taxon>
        <taxon>Araneae</taxon>
        <taxon>Araneomorphae</taxon>
        <taxon>Entelegynae</taxon>
        <taxon>Araneoidea</taxon>
        <taxon>Araneidae</taxon>
        <taxon>Araneus</taxon>
    </lineage>
</organism>
<protein>
    <recommendedName>
        <fullName evidence="3">Endonuclease/exonuclease/phosphatase domain-containing protein</fullName>
    </recommendedName>
</protein>
<gene>
    <name evidence="1" type="ORF">AVEN_123089_1</name>
</gene>
<reference evidence="1 2" key="1">
    <citation type="journal article" date="2019" name="Sci. Rep.">
        <title>Orb-weaving spider Araneus ventricosus genome elucidates the spidroin gene catalogue.</title>
        <authorList>
            <person name="Kono N."/>
            <person name="Nakamura H."/>
            <person name="Ohtoshi R."/>
            <person name="Moran D.A.P."/>
            <person name="Shinohara A."/>
            <person name="Yoshida Y."/>
            <person name="Fujiwara M."/>
            <person name="Mori M."/>
            <person name="Tomita M."/>
            <person name="Arakawa K."/>
        </authorList>
    </citation>
    <scope>NUCLEOTIDE SEQUENCE [LARGE SCALE GENOMIC DNA]</scope>
</reference>
<evidence type="ECO:0008006" key="3">
    <source>
        <dbReference type="Google" id="ProtNLM"/>
    </source>
</evidence>
<dbReference type="EMBL" id="BGPR01017962">
    <property type="protein sequence ID" value="GBN77824.1"/>
    <property type="molecule type" value="Genomic_DNA"/>
</dbReference>
<proteinExistence type="predicted"/>